<reference evidence="3 4" key="1">
    <citation type="submission" date="2019-03" db="EMBL/GenBank/DDBJ databases">
        <title>Genomic Encyclopedia of Type Strains, Phase IV (KMG-IV): sequencing the most valuable type-strain genomes for metagenomic binning, comparative biology and taxonomic classification.</title>
        <authorList>
            <person name="Goeker M."/>
        </authorList>
    </citation>
    <scope>NUCLEOTIDE SEQUENCE [LARGE SCALE GENOMIC DNA]</scope>
    <source>
        <strain evidence="3 4">LX-B</strain>
    </source>
</reference>
<evidence type="ECO:0000313" key="3">
    <source>
        <dbReference type="EMBL" id="TCL61975.1"/>
    </source>
</evidence>
<dbReference type="InterPro" id="IPR041902">
    <property type="entry name" value="CtsR_N_sf"/>
</dbReference>
<feature type="domain" description="CtsR C-terminal dimerization" evidence="2">
    <location>
        <begin position="77"/>
        <end position="146"/>
    </location>
</feature>
<dbReference type="Proteomes" id="UP000295008">
    <property type="component" value="Unassembled WGS sequence"/>
</dbReference>
<evidence type="ECO:0000259" key="1">
    <source>
        <dbReference type="Pfam" id="PF05848"/>
    </source>
</evidence>
<dbReference type="Gene3D" id="1.10.1200.150">
    <property type="entry name" value="Transcriptional regulator CtsR, C-terminal domain"/>
    <property type="match status" value="1"/>
</dbReference>
<proteinExistence type="predicted"/>
<evidence type="ECO:0000259" key="2">
    <source>
        <dbReference type="Pfam" id="PF17727"/>
    </source>
</evidence>
<sequence>MGNLADFIEQYLRRMLEAQSIVELQRRELAKMFRCAPSQINYVLETRFTLERGYLIESKRGGGGFIRITQVKWESDDNLPATIEQLIPEQVGAAEVEHLLYRLADHQLIGAAEAQLAQSLIERNFSDLPPEIAGSLRSRFLKMLLMVLGSKFQK</sequence>
<dbReference type="EMBL" id="SLUN01000029">
    <property type="protein sequence ID" value="TCL61975.1"/>
    <property type="molecule type" value="Genomic_DNA"/>
</dbReference>
<accession>A0A4R1R8I3</accession>
<gene>
    <name evidence="3" type="ORF">EDC14_10294</name>
</gene>
<dbReference type="Pfam" id="PF05848">
    <property type="entry name" value="CtsR"/>
    <property type="match status" value="1"/>
</dbReference>
<dbReference type="InterPro" id="IPR041473">
    <property type="entry name" value="CtsR_C"/>
</dbReference>
<feature type="domain" description="CtsR N-terminal HTH" evidence="1">
    <location>
        <begin position="3"/>
        <end position="72"/>
    </location>
</feature>
<dbReference type="AlphaFoldDB" id="A0A4R1R8I3"/>
<dbReference type="Gene3D" id="3.30.56.130">
    <property type="entry name" value="Transcriptional regulator CtsR, winged HTH domain"/>
    <property type="match status" value="1"/>
</dbReference>
<evidence type="ECO:0000313" key="4">
    <source>
        <dbReference type="Proteomes" id="UP000295008"/>
    </source>
</evidence>
<name>A0A4R1R8I3_HYDET</name>
<protein>
    <submittedName>
        <fullName evidence="3">Transcriptional regulator</fullName>
    </submittedName>
</protein>
<dbReference type="Pfam" id="PF17727">
    <property type="entry name" value="CtsR_C"/>
    <property type="match status" value="1"/>
</dbReference>
<dbReference type="OrthoDB" id="1680813at2"/>
<organism evidence="3 4">
    <name type="scientific">Hydrogenispora ethanolica</name>
    <dbReference type="NCBI Taxonomy" id="1082276"/>
    <lineage>
        <taxon>Bacteria</taxon>
        <taxon>Bacillati</taxon>
        <taxon>Bacillota</taxon>
        <taxon>Hydrogenispora</taxon>
    </lineage>
</organism>
<dbReference type="RefSeq" id="WP_132015969.1">
    <property type="nucleotide sequence ID" value="NZ_SLUN01000029.1"/>
</dbReference>
<keyword evidence="4" id="KW-1185">Reference proteome</keyword>
<dbReference type="InterPro" id="IPR040465">
    <property type="entry name" value="CtsR_N"/>
</dbReference>
<comment type="caution">
    <text evidence="3">The sequence shown here is derived from an EMBL/GenBank/DDBJ whole genome shotgun (WGS) entry which is preliminary data.</text>
</comment>
<dbReference type="InterPro" id="IPR041908">
    <property type="entry name" value="CtsR_C_sf"/>
</dbReference>